<feature type="chain" id="PRO_5005283467" evidence="2">
    <location>
        <begin position="27"/>
        <end position="403"/>
    </location>
</feature>
<keyword evidence="2" id="KW-0732">Signal</keyword>
<accession>A0A0J6VRS3</accession>
<dbReference type="Proteomes" id="UP000036313">
    <property type="component" value="Unassembled WGS sequence"/>
</dbReference>
<gene>
    <name evidence="3" type="ORF">MOBUDSM44075_03806</name>
</gene>
<protein>
    <submittedName>
        <fullName evidence="3">Uncharacterized protein</fullName>
    </submittedName>
</protein>
<proteinExistence type="predicted"/>
<name>A0A0J6VRS3_9MYCO</name>
<evidence type="ECO:0000313" key="3">
    <source>
        <dbReference type="EMBL" id="KMO73730.1"/>
    </source>
</evidence>
<reference evidence="3 4" key="1">
    <citation type="journal article" date="2015" name="Genome Biol. Evol.">
        <title>Characterization of Three Mycobacterium spp. with Potential Use in Bioremediation by Genome Sequencing and Comparative Genomics.</title>
        <authorList>
            <person name="Das S."/>
            <person name="Pettersson B.M."/>
            <person name="Behra P.R."/>
            <person name="Ramesh M."/>
            <person name="Dasgupta S."/>
            <person name="Bhattacharya A."/>
            <person name="Kirsebom L.A."/>
        </authorList>
    </citation>
    <scope>NUCLEOTIDE SEQUENCE [LARGE SCALE GENOMIC DNA]</scope>
    <source>
        <strain evidence="3 4">DSM 44075</strain>
    </source>
</reference>
<comment type="caution">
    <text evidence="3">The sequence shown here is derived from an EMBL/GenBank/DDBJ whole genome shotgun (WGS) entry which is preliminary data.</text>
</comment>
<evidence type="ECO:0000256" key="1">
    <source>
        <dbReference type="SAM" id="MobiDB-lite"/>
    </source>
</evidence>
<organism evidence="3 4">
    <name type="scientific">Mycolicibacterium obuense</name>
    <dbReference type="NCBI Taxonomy" id="1807"/>
    <lineage>
        <taxon>Bacteria</taxon>
        <taxon>Bacillati</taxon>
        <taxon>Actinomycetota</taxon>
        <taxon>Actinomycetes</taxon>
        <taxon>Mycobacteriales</taxon>
        <taxon>Mycobacteriaceae</taxon>
        <taxon>Mycolicibacterium</taxon>
    </lineage>
</organism>
<sequence length="403" mass="43125" precursor="true">MKTGSILAAGMSATAAALLFAPVVHAAPVGDPDNRGDAGLHYTVDATTAGDSHTTNPIPLTSAVRPLRAAVENSDGPSHDQLVKLSTILERILDSDYDHDSGLHEKKRWQTAPYQRVDKRSGSQDRETKVSALAAVSGSIAYMDGIFNVGPGWRTITMPDGSKCGAGCNEVTWNYMSSTGKTGSAAAAGAWMDAHDTPDAVLYTYSASAVGAQDARALRPEWQGTIIQLGSPARPNNGATYEEGGRPVLQVGGGNIEYISTKSDEAAVRSWPLGSHTIGYRGRDFSKETPLSEIRYGDNVTDRVYADPPLGTVLFGGLFTPKATPEKMLDDGYVGKHRLDETSTERRQVMKNPVDDVTRVTTTTKRETRYLNKKPRLRDEGGASRESWSGSALRSGAVAPGVR</sequence>
<evidence type="ECO:0000313" key="4">
    <source>
        <dbReference type="Proteomes" id="UP000036313"/>
    </source>
</evidence>
<evidence type="ECO:0000256" key="2">
    <source>
        <dbReference type="SAM" id="SignalP"/>
    </source>
</evidence>
<feature type="region of interest" description="Disordered" evidence="1">
    <location>
        <begin position="363"/>
        <end position="403"/>
    </location>
</feature>
<dbReference type="PATRIC" id="fig|1807.14.peg.3828"/>
<dbReference type="AlphaFoldDB" id="A0A0J6VRS3"/>
<feature type="signal peptide" evidence="2">
    <location>
        <begin position="1"/>
        <end position="26"/>
    </location>
</feature>
<dbReference type="EMBL" id="JYNU01000025">
    <property type="protein sequence ID" value="KMO73730.1"/>
    <property type="molecule type" value="Genomic_DNA"/>
</dbReference>